<evidence type="ECO:0000313" key="1">
    <source>
        <dbReference type="EMBL" id="CAK0828459.1"/>
    </source>
</evidence>
<comment type="caution">
    <text evidence="1">The sequence shown here is derived from an EMBL/GenBank/DDBJ whole genome shotgun (WGS) entry which is preliminary data.</text>
</comment>
<evidence type="ECO:0000313" key="2">
    <source>
        <dbReference type="Proteomes" id="UP001189429"/>
    </source>
</evidence>
<proteinExistence type="predicted"/>
<feature type="non-terminal residue" evidence="1">
    <location>
        <position position="338"/>
    </location>
</feature>
<name>A0ABN9SAC0_9DINO</name>
<sequence length="338" mass="36056">AGVRLAELWLLRGHACPPCHCPACPAQTCLLTCSGPASSHSEPCAAPEVAGGPSWLALGLAAAAGAGLAWLAACCWPPTAPLGAGLAAESPPRRRASSRCGRELAMAARPALGLAEPQVLIDFPGDAAGHRWHHRLLLIQTPTPGVWIASAPDYSVHLLDLNAHRVVALPRNGPFPAAQRHESYIFDNPVPAADLARIAQQVPADPAAFVTPDAAGDEDYLCGLVVIDNCWTFCQLVADADKDAWEIRDPLTGQRLASFVDSLALQYAATDPPFPLGGHRVAHEYMRTLRATGMEWVTHHLDFVHKSGISPNSNVASTHRRLTDALHAFQQQDMLNLP</sequence>
<accession>A0ABN9SAC0</accession>
<protein>
    <submittedName>
        <fullName evidence="1">Uncharacterized protein</fullName>
    </submittedName>
</protein>
<dbReference type="EMBL" id="CAUYUJ010010055">
    <property type="protein sequence ID" value="CAK0828459.1"/>
    <property type="molecule type" value="Genomic_DNA"/>
</dbReference>
<feature type="non-terminal residue" evidence="1">
    <location>
        <position position="1"/>
    </location>
</feature>
<keyword evidence="2" id="KW-1185">Reference proteome</keyword>
<organism evidence="1 2">
    <name type="scientific">Prorocentrum cordatum</name>
    <dbReference type="NCBI Taxonomy" id="2364126"/>
    <lineage>
        <taxon>Eukaryota</taxon>
        <taxon>Sar</taxon>
        <taxon>Alveolata</taxon>
        <taxon>Dinophyceae</taxon>
        <taxon>Prorocentrales</taxon>
        <taxon>Prorocentraceae</taxon>
        <taxon>Prorocentrum</taxon>
    </lineage>
</organism>
<dbReference type="Proteomes" id="UP001189429">
    <property type="component" value="Unassembled WGS sequence"/>
</dbReference>
<gene>
    <name evidence="1" type="ORF">PCOR1329_LOCUS27668</name>
</gene>
<reference evidence="1" key="1">
    <citation type="submission" date="2023-10" db="EMBL/GenBank/DDBJ databases">
        <authorList>
            <person name="Chen Y."/>
            <person name="Shah S."/>
            <person name="Dougan E. K."/>
            <person name="Thang M."/>
            <person name="Chan C."/>
        </authorList>
    </citation>
    <scope>NUCLEOTIDE SEQUENCE [LARGE SCALE GENOMIC DNA]</scope>
</reference>